<name>A0ABU6SRQ8_9FABA</name>
<reference evidence="1 2" key="1">
    <citation type="journal article" date="2023" name="Plants (Basel)">
        <title>Bridging the Gap: Combining Genomics and Transcriptomics Approaches to Understand Stylosanthes scabra, an Orphan Legume from the Brazilian Caatinga.</title>
        <authorList>
            <person name="Ferreira-Neto J.R.C."/>
            <person name="da Silva M.D."/>
            <person name="Binneck E."/>
            <person name="de Melo N.F."/>
            <person name="da Silva R.H."/>
            <person name="de Melo A.L.T.M."/>
            <person name="Pandolfi V."/>
            <person name="Bustamante F.O."/>
            <person name="Brasileiro-Vidal A.C."/>
            <person name="Benko-Iseppon A.M."/>
        </authorList>
    </citation>
    <scope>NUCLEOTIDE SEQUENCE [LARGE SCALE GENOMIC DNA]</scope>
    <source>
        <tissue evidence="1">Leaves</tissue>
    </source>
</reference>
<keyword evidence="2" id="KW-1185">Reference proteome</keyword>
<evidence type="ECO:0000313" key="2">
    <source>
        <dbReference type="Proteomes" id="UP001341840"/>
    </source>
</evidence>
<dbReference type="EMBL" id="JASCZI010061492">
    <property type="protein sequence ID" value="MED6138844.1"/>
    <property type="molecule type" value="Genomic_DNA"/>
</dbReference>
<comment type="caution">
    <text evidence="1">The sequence shown here is derived from an EMBL/GenBank/DDBJ whole genome shotgun (WGS) entry which is preliminary data.</text>
</comment>
<accession>A0ABU6SRQ8</accession>
<organism evidence="1 2">
    <name type="scientific">Stylosanthes scabra</name>
    <dbReference type="NCBI Taxonomy" id="79078"/>
    <lineage>
        <taxon>Eukaryota</taxon>
        <taxon>Viridiplantae</taxon>
        <taxon>Streptophyta</taxon>
        <taxon>Embryophyta</taxon>
        <taxon>Tracheophyta</taxon>
        <taxon>Spermatophyta</taxon>
        <taxon>Magnoliopsida</taxon>
        <taxon>eudicotyledons</taxon>
        <taxon>Gunneridae</taxon>
        <taxon>Pentapetalae</taxon>
        <taxon>rosids</taxon>
        <taxon>fabids</taxon>
        <taxon>Fabales</taxon>
        <taxon>Fabaceae</taxon>
        <taxon>Papilionoideae</taxon>
        <taxon>50 kb inversion clade</taxon>
        <taxon>dalbergioids sensu lato</taxon>
        <taxon>Dalbergieae</taxon>
        <taxon>Pterocarpus clade</taxon>
        <taxon>Stylosanthes</taxon>
    </lineage>
</organism>
<protein>
    <submittedName>
        <fullName evidence="1">Uncharacterized protein</fullName>
    </submittedName>
</protein>
<proteinExistence type="predicted"/>
<sequence>MLSLTNQIEELKREIHSLTQRLDIKPSTPSSMFKVFGSSSKSSNLEGDMVDNHLLSRCIEKAKTDIYISRKRARYSSVVQVAPGLELSSWMHLSFRSTASMGLNQDEVAVAAYLYGNLSHNEEEEIVFSNVSVGRREFKSLLPGNAIHLNVLTMVADMMNKEMGLKSGYWFLPPFFAAFIPVSKYLEDGHEPWYLVVVDRLAGEFILLDPFPTEK</sequence>
<evidence type="ECO:0000313" key="1">
    <source>
        <dbReference type="EMBL" id="MED6138844.1"/>
    </source>
</evidence>
<dbReference type="Proteomes" id="UP001341840">
    <property type="component" value="Unassembled WGS sequence"/>
</dbReference>
<gene>
    <name evidence="1" type="ORF">PIB30_078288</name>
</gene>